<dbReference type="InterPro" id="IPR041078">
    <property type="entry name" value="Plavaka"/>
</dbReference>
<sequence>MLSSDQTVVAQNNRAKLWPIYMKLANVPQALRDSEKFHASRVLAYLPTLEQPKDGKTRSWWPGAKQAIIHHCLRLTMNSLVFAPRTNNGSILMRGPFNYIYDCIPALAAYSADLPE</sequence>
<keyword evidence="2" id="KW-1185">Reference proteome</keyword>
<accession>A0A8H7RNW2</accession>
<name>A0A8H7RNW2_9FUNG</name>
<organism evidence="1 2">
    <name type="scientific">Circinella minor</name>
    <dbReference type="NCBI Taxonomy" id="1195481"/>
    <lineage>
        <taxon>Eukaryota</taxon>
        <taxon>Fungi</taxon>
        <taxon>Fungi incertae sedis</taxon>
        <taxon>Mucoromycota</taxon>
        <taxon>Mucoromycotina</taxon>
        <taxon>Mucoromycetes</taxon>
        <taxon>Mucorales</taxon>
        <taxon>Lichtheimiaceae</taxon>
        <taxon>Circinella</taxon>
    </lineage>
</organism>
<dbReference type="AlphaFoldDB" id="A0A8H7RNW2"/>
<evidence type="ECO:0000313" key="1">
    <source>
        <dbReference type="EMBL" id="KAG2214487.1"/>
    </source>
</evidence>
<reference evidence="1 2" key="1">
    <citation type="submission" date="2020-12" db="EMBL/GenBank/DDBJ databases">
        <title>Metabolic potential, ecology and presence of endohyphal bacteria is reflected in genomic diversity of Mucoromycotina.</title>
        <authorList>
            <person name="Muszewska A."/>
            <person name="Okrasinska A."/>
            <person name="Steczkiewicz K."/>
            <person name="Drgas O."/>
            <person name="Orlowska M."/>
            <person name="Perlinska-Lenart U."/>
            <person name="Aleksandrzak-Piekarczyk T."/>
            <person name="Szatraj K."/>
            <person name="Zielenkiewicz U."/>
            <person name="Pilsyk S."/>
            <person name="Malc E."/>
            <person name="Mieczkowski P."/>
            <person name="Kruszewska J.S."/>
            <person name="Biernat P."/>
            <person name="Pawlowska J."/>
        </authorList>
    </citation>
    <scope>NUCLEOTIDE SEQUENCE [LARGE SCALE GENOMIC DNA]</scope>
    <source>
        <strain evidence="1 2">CBS 142.35</strain>
    </source>
</reference>
<comment type="caution">
    <text evidence="1">The sequence shown here is derived from an EMBL/GenBank/DDBJ whole genome shotgun (WGS) entry which is preliminary data.</text>
</comment>
<evidence type="ECO:0000313" key="2">
    <source>
        <dbReference type="Proteomes" id="UP000646827"/>
    </source>
</evidence>
<dbReference type="OrthoDB" id="2287179at2759"/>
<feature type="non-terminal residue" evidence="1">
    <location>
        <position position="1"/>
    </location>
</feature>
<gene>
    <name evidence="1" type="ORF">INT45_010232</name>
</gene>
<protein>
    <submittedName>
        <fullName evidence="1">Uncharacterized protein</fullName>
    </submittedName>
</protein>
<dbReference type="EMBL" id="JAEPRB010000616">
    <property type="protein sequence ID" value="KAG2214487.1"/>
    <property type="molecule type" value="Genomic_DNA"/>
</dbReference>
<proteinExistence type="predicted"/>
<dbReference type="Proteomes" id="UP000646827">
    <property type="component" value="Unassembled WGS sequence"/>
</dbReference>
<dbReference type="Pfam" id="PF18759">
    <property type="entry name" value="Plavaka"/>
    <property type="match status" value="1"/>
</dbReference>